<feature type="compositionally biased region" description="Basic residues" evidence="1">
    <location>
        <begin position="190"/>
        <end position="207"/>
    </location>
</feature>
<evidence type="ECO:0000256" key="1">
    <source>
        <dbReference type="SAM" id="MobiDB-lite"/>
    </source>
</evidence>
<dbReference type="EMBL" id="JARKIE010000339">
    <property type="protein sequence ID" value="KAJ7652995.1"/>
    <property type="molecule type" value="Genomic_DNA"/>
</dbReference>
<protein>
    <submittedName>
        <fullName evidence="2">Uncharacterized protein</fullName>
    </submittedName>
</protein>
<organism evidence="2 3">
    <name type="scientific">Mycena rosella</name>
    <name type="common">Pink bonnet</name>
    <name type="synonym">Agaricus rosellus</name>
    <dbReference type="NCBI Taxonomy" id="1033263"/>
    <lineage>
        <taxon>Eukaryota</taxon>
        <taxon>Fungi</taxon>
        <taxon>Dikarya</taxon>
        <taxon>Basidiomycota</taxon>
        <taxon>Agaricomycotina</taxon>
        <taxon>Agaricomycetes</taxon>
        <taxon>Agaricomycetidae</taxon>
        <taxon>Agaricales</taxon>
        <taxon>Marasmiineae</taxon>
        <taxon>Mycenaceae</taxon>
        <taxon>Mycena</taxon>
    </lineage>
</organism>
<dbReference type="Proteomes" id="UP001221757">
    <property type="component" value="Unassembled WGS sequence"/>
</dbReference>
<feature type="region of interest" description="Disordered" evidence="1">
    <location>
        <begin position="184"/>
        <end position="218"/>
    </location>
</feature>
<sequence length="235" mass="26703">MYILERGKQNRIPQEAAYGQRRRMKKGHYRPMTHLSVVRLLAATTVRDLLGFDLKNPKSDRGSPKDWGFRQVFGLFMLDFREKRPFPGELWKYGYDGGLSAGVRRTQDSFRGFVGAIRLSGSLDTLAAAKPSTCKAHFLTAPKEYLGTFDPKNIGQFSSMCILLKTIPARYGYWRYPGKGSREMFEGKAQRKRRKGRPEGKARRKGSKERLEGTLSAVRQTVRRSPVSAISPILP</sequence>
<proteinExistence type="predicted"/>
<evidence type="ECO:0000313" key="2">
    <source>
        <dbReference type="EMBL" id="KAJ7652995.1"/>
    </source>
</evidence>
<evidence type="ECO:0000313" key="3">
    <source>
        <dbReference type="Proteomes" id="UP001221757"/>
    </source>
</evidence>
<comment type="caution">
    <text evidence="2">The sequence shown here is derived from an EMBL/GenBank/DDBJ whole genome shotgun (WGS) entry which is preliminary data.</text>
</comment>
<accession>A0AAD7G0G2</accession>
<name>A0AAD7G0G2_MYCRO</name>
<gene>
    <name evidence="2" type="ORF">B0H17DRAFT_1268383</name>
</gene>
<dbReference type="AlphaFoldDB" id="A0AAD7G0G2"/>
<keyword evidence="3" id="KW-1185">Reference proteome</keyword>
<reference evidence="2" key="1">
    <citation type="submission" date="2023-03" db="EMBL/GenBank/DDBJ databases">
        <title>Massive genome expansion in bonnet fungi (Mycena s.s.) driven by repeated elements and novel gene families across ecological guilds.</title>
        <authorList>
            <consortium name="Lawrence Berkeley National Laboratory"/>
            <person name="Harder C.B."/>
            <person name="Miyauchi S."/>
            <person name="Viragh M."/>
            <person name="Kuo A."/>
            <person name="Thoen E."/>
            <person name="Andreopoulos B."/>
            <person name="Lu D."/>
            <person name="Skrede I."/>
            <person name="Drula E."/>
            <person name="Henrissat B."/>
            <person name="Morin E."/>
            <person name="Kohler A."/>
            <person name="Barry K."/>
            <person name="LaButti K."/>
            <person name="Morin E."/>
            <person name="Salamov A."/>
            <person name="Lipzen A."/>
            <person name="Mereny Z."/>
            <person name="Hegedus B."/>
            <person name="Baldrian P."/>
            <person name="Stursova M."/>
            <person name="Weitz H."/>
            <person name="Taylor A."/>
            <person name="Grigoriev I.V."/>
            <person name="Nagy L.G."/>
            <person name="Martin F."/>
            <person name="Kauserud H."/>
        </authorList>
    </citation>
    <scope>NUCLEOTIDE SEQUENCE</scope>
    <source>
        <strain evidence="2">CBHHK067</strain>
    </source>
</reference>